<feature type="transmembrane region" description="Helical" evidence="1">
    <location>
        <begin position="82"/>
        <end position="104"/>
    </location>
</feature>
<organism evidence="2 3">
    <name type="scientific">Flavobacterium subsaxonicum WB 4.1-42 = DSM 21790</name>
    <dbReference type="NCBI Taxonomy" id="1121898"/>
    <lineage>
        <taxon>Bacteria</taxon>
        <taxon>Pseudomonadati</taxon>
        <taxon>Bacteroidota</taxon>
        <taxon>Flavobacteriia</taxon>
        <taxon>Flavobacteriales</taxon>
        <taxon>Flavobacteriaceae</taxon>
        <taxon>Flavobacterium</taxon>
    </lineage>
</organism>
<comment type="caution">
    <text evidence="2">The sequence shown here is derived from an EMBL/GenBank/DDBJ whole genome shotgun (WGS) entry which is preliminary data.</text>
</comment>
<feature type="transmembrane region" description="Helical" evidence="1">
    <location>
        <begin position="116"/>
        <end position="141"/>
    </location>
</feature>
<feature type="transmembrane region" description="Helical" evidence="1">
    <location>
        <begin position="21"/>
        <end position="39"/>
    </location>
</feature>
<keyword evidence="1" id="KW-1133">Transmembrane helix</keyword>
<evidence type="ECO:0000313" key="2">
    <source>
        <dbReference type="EMBL" id="KGO92536.1"/>
    </source>
</evidence>
<keyword evidence="3" id="KW-1185">Reference proteome</keyword>
<dbReference type="RefSeq" id="WP_026991431.1">
    <property type="nucleotide sequence ID" value="NZ_AUGP01000029.1"/>
</dbReference>
<keyword evidence="1" id="KW-0472">Membrane</keyword>
<accession>A0A0A2MLR6</accession>
<feature type="transmembrane region" description="Helical" evidence="1">
    <location>
        <begin position="51"/>
        <end position="70"/>
    </location>
</feature>
<proteinExistence type="predicted"/>
<dbReference type="STRING" id="1121898.GCA_000422725_03463"/>
<name>A0A0A2MLR6_9FLAO</name>
<dbReference type="Proteomes" id="UP000030111">
    <property type="component" value="Unassembled WGS sequence"/>
</dbReference>
<reference evidence="2 3" key="1">
    <citation type="submission" date="2013-09" db="EMBL/GenBank/DDBJ databases">
        <authorList>
            <person name="Zeng Z."/>
            <person name="Chen C."/>
        </authorList>
    </citation>
    <scope>NUCLEOTIDE SEQUENCE [LARGE SCALE GENOMIC DNA]</scope>
    <source>
        <strain evidence="2 3">WB 4.1-42</strain>
    </source>
</reference>
<keyword evidence="1" id="KW-0812">Transmembrane</keyword>
<dbReference type="EMBL" id="JRLY01000009">
    <property type="protein sequence ID" value="KGO92536.1"/>
    <property type="molecule type" value="Genomic_DNA"/>
</dbReference>
<evidence type="ECO:0000313" key="3">
    <source>
        <dbReference type="Proteomes" id="UP000030111"/>
    </source>
</evidence>
<dbReference type="OrthoDB" id="1377498at2"/>
<dbReference type="AlphaFoldDB" id="A0A0A2MLR6"/>
<sequence>MKDLLNEDEFVTPVNYNPWKSFAVFYCFAIAQAGIAQLITYAGNSSYQSRLMSGFFNIIAGITICLVMFLHKKQNLALPWPVKIKAVLLLTIINAASLLALAALSYNDFMDSFAFYFGRCVMAALIYLCMYGICCLVVYIVQKSKEKNGRL</sequence>
<gene>
    <name evidence="2" type="ORF">Q766_12200</name>
</gene>
<protein>
    <submittedName>
        <fullName evidence="2">Uncharacterized protein</fullName>
    </submittedName>
</protein>
<evidence type="ECO:0000256" key="1">
    <source>
        <dbReference type="SAM" id="Phobius"/>
    </source>
</evidence>